<dbReference type="AlphaFoldDB" id="A0A3R7PK28"/>
<protein>
    <submittedName>
        <fullName evidence="2">Uncharacterized protein</fullName>
    </submittedName>
</protein>
<gene>
    <name evidence="2" type="ORF">C7M84_012698</name>
</gene>
<accession>A0A3R7PK28</accession>
<feature type="region of interest" description="Disordered" evidence="1">
    <location>
        <begin position="112"/>
        <end position="138"/>
    </location>
</feature>
<evidence type="ECO:0000313" key="3">
    <source>
        <dbReference type="Proteomes" id="UP000283509"/>
    </source>
</evidence>
<comment type="caution">
    <text evidence="2">The sequence shown here is derived from an EMBL/GenBank/DDBJ whole genome shotgun (WGS) entry which is preliminary data.</text>
</comment>
<name>A0A3R7PK28_PENVA</name>
<evidence type="ECO:0000313" key="2">
    <source>
        <dbReference type="EMBL" id="ROT69143.1"/>
    </source>
</evidence>
<sequence length="316" mass="36306">MRDDLEVLTAECEILRRRNQDSQDGETTLREQMIAQQRTTTACAGSGREKEREAESKLREAMRNQEMMQRLIDDKEEEFETRLKAQVVQWKTDWDNVEEGLKDEIKKLKTENDNLRSEAGAMRGRTMENSSRQQNQEKLEVERLLREDREKLRQLQLKLDTLEASKQSSERRVLSLSSTERDLRESKETLSLENEELRSRVKQRIEKTWLDKLKRSEESAAQDVSGDPVFYDEAVYPPLEQASLDMQTRVPLPVSAGVPVFAVSFASEKGGKRRLAQPTAPPYLVCDSQVLQTQKTTRRHDHGPLGVKTSVSVAAS</sequence>
<proteinExistence type="predicted"/>
<reference evidence="2 3" key="1">
    <citation type="submission" date="2018-04" db="EMBL/GenBank/DDBJ databases">
        <authorList>
            <person name="Zhang X."/>
            <person name="Yuan J."/>
            <person name="Li F."/>
            <person name="Xiang J."/>
        </authorList>
    </citation>
    <scope>NUCLEOTIDE SEQUENCE [LARGE SCALE GENOMIC DNA]</scope>
    <source>
        <tissue evidence="2">Muscle</tissue>
    </source>
</reference>
<reference evidence="2 3" key="2">
    <citation type="submission" date="2019-01" db="EMBL/GenBank/DDBJ databases">
        <title>The decoding of complex shrimp genome reveals the adaptation for benthos swimmer, frequently molting mechanism and breeding impact on genome.</title>
        <authorList>
            <person name="Sun Y."/>
            <person name="Gao Y."/>
            <person name="Yu Y."/>
        </authorList>
    </citation>
    <scope>NUCLEOTIDE SEQUENCE [LARGE SCALE GENOMIC DNA]</scope>
    <source>
        <tissue evidence="2">Muscle</tissue>
    </source>
</reference>
<feature type="region of interest" description="Disordered" evidence="1">
    <location>
        <begin position="286"/>
        <end position="316"/>
    </location>
</feature>
<dbReference type="OrthoDB" id="6374570at2759"/>
<keyword evidence="3" id="KW-1185">Reference proteome</keyword>
<feature type="region of interest" description="Disordered" evidence="1">
    <location>
        <begin position="168"/>
        <end position="188"/>
    </location>
</feature>
<organism evidence="2 3">
    <name type="scientific">Penaeus vannamei</name>
    <name type="common">Whiteleg shrimp</name>
    <name type="synonym">Litopenaeus vannamei</name>
    <dbReference type="NCBI Taxonomy" id="6689"/>
    <lineage>
        <taxon>Eukaryota</taxon>
        <taxon>Metazoa</taxon>
        <taxon>Ecdysozoa</taxon>
        <taxon>Arthropoda</taxon>
        <taxon>Crustacea</taxon>
        <taxon>Multicrustacea</taxon>
        <taxon>Malacostraca</taxon>
        <taxon>Eumalacostraca</taxon>
        <taxon>Eucarida</taxon>
        <taxon>Decapoda</taxon>
        <taxon>Dendrobranchiata</taxon>
        <taxon>Penaeoidea</taxon>
        <taxon>Penaeidae</taxon>
        <taxon>Penaeus</taxon>
    </lineage>
</organism>
<evidence type="ECO:0000256" key="1">
    <source>
        <dbReference type="SAM" id="MobiDB-lite"/>
    </source>
</evidence>
<dbReference type="Proteomes" id="UP000283509">
    <property type="component" value="Unassembled WGS sequence"/>
</dbReference>
<dbReference type="EMBL" id="QCYY01002599">
    <property type="protein sequence ID" value="ROT69143.1"/>
    <property type="molecule type" value="Genomic_DNA"/>
</dbReference>